<dbReference type="Gene3D" id="3.20.20.140">
    <property type="entry name" value="Metal-dependent hydrolases"/>
    <property type="match status" value="1"/>
</dbReference>
<dbReference type="InterPro" id="IPR032466">
    <property type="entry name" value="Metal_Hydrolase"/>
</dbReference>
<keyword evidence="2" id="KW-0732">Signal</keyword>
<accession>A0A143PEC0</accession>
<evidence type="ECO:0000313" key="5">
    <source>
        <dbReference type="Proteomes" id="UP000076079"/>
    </source>
</evidence>
<proteinExistence type="predicted"/>
<evidence type="ECO:0000256" key="2">
    <source>
        <dbReference type="SAM" id="SignalP"/>
    </source>
</evidence>
<evidence type="ECO:0000259" key="3">
    <source>
        <dbReference type="Pfam" id="PF04909"/>
    </source>
</evidence>
<keyword evidence="4" id="KW-0378">Hydrolase</keyword>
<feature type="signal peptide" evidence="2">
    <location>
        <begin position="1"/>
        <end position="23"/>
    </location>
</feature>
<dbReference type="AlphaFoldDB" id="A0A143PEC0"/>
<protein>
    <submittedName>
        <fullName evidence="4">Putative metal-dependent hydrolase of the TIM-barrel fold protein</fullName>
    </submittedName>
</protein>
<feature type="domain" description="Amidohydrolase-related" evidence="3">
    <location>
        <begin position="78"/>
        <end position="296"/>
    </location>
</feature>
<feature type="chain" id="PRO_5007511172" evidence="2">
    <location>
        <begin position="24"/>
        <end position="300"/>
    </location>
</feature>
<dbReference type="GO" id="GO:0016787">
    <property type="term" value="F:hydrolase activity"/>
    <property type="evidence" value="ECO:0007669"/>
    <property type="project" value="UniProtKB-KW"/>
</dbReference>
<dbReference type="RefSeq" id="WP_157898560.1">
    <property type="nucleotide sequence ID" value="NZ_CP015136.1"/>
</dbReference>
<dbReference type="KEGG" id="abac:LuPra_00025"/>
<dbReference type="InterPro" id="IPR032465">
    <property type="entry name" value="ACMSD"/>
</dbReference>
<name>A0A143PEC0_LUTPR</name>
<gene>
    <name evidence="4" type="ORF">LuPra_00025</name>
</gene>
<dbReference type="EMBL" id="CP015136">
    <property type="protein sequence ID" value="AMY06865.1"/>
    <property type="molecule type" value="Genomic_DNA"/>
</dbReference>
<dbReference type="STRING" id="1855912.LuPra_00025"/>
<dbReference type="Proteomes" id="UP000076079">
    <property type="component" value="Chromosome"/>
</dbReference>
<dbReference type="GO" id="GO:0016831">
    <property type="term" value="F:carboxy-lyase activity"/>
    <property type="evidence" value="ECO:0007669"/>
    <property type="project" value="InterPro"/>
</dbReference>
<organism evidence="4 5">
    <name type="scientific">Luteitalea pratensis</name>
    <dbReference type="NCBI Taxonomy" id="1855912"/>
    <lineage>
        <taxon>Bacteria</taxon>
        <taxon>Pseudomonadati</taxon>
        <taxon>Acidobacteriota</taxon>
        <taxon>Vicinamibacteria</taxon>
        <taxon>Vicinamibacterales</taxon>
        <taxon>Vicinamibacteraceae</taxon>
        <taxon>Luteitalea</taxon>
    </lineage>
</organism>
<dbReference type="InterPro" id="IPR006680">
    <property type="entry name" value="Amidohydro-rel"/>
</dbReference>
<dbReference type="PANTHER" id="PTHR21240">
    <property type="entry name" value="2-AMINO-3-CARBOXYLMUCONATE-6-SEMIALDEHYDE DECARBOXYLASE"/>
    <property type="match status" value="1"/>
</dbReference>
<dbReference type="OrthoDB" id="9771932at2"/>
<evidence type="ECO:0000256" key="1">
    <source>
        <dbReference type="ARBA" id="ARBA00023239"/>
    </source>
</evidence>
<keyword evidence="1" id="KW-0456">Lyase</keyword>
<sequence precursor="true">MHTFSIRAALAAAVIAIAVTSSIGPLTAKQAPPARFVIDSHQHWRSAPDYIPTLVKTYRARNAMACVLTPIDSLGALMAAAKQYPDVIIPYGYLDVDHPDARAQLETFAKAGVKGIKMHRPKLNWDDFGYFPLYGRMQELGLVALFHTGIVAGNGTGEPEQSSMARMRPSFLHTLARSFPALKIQGAHLGNPWYDEAAEAARWSPNLYFDVTGSTLLKKQHNLKVFREYLWWDGPSTHTPSTAVYAFEKIVFGTDEPPDALDGVLARYEAMLDANDVPEASRRKIYGETMARLLGITPRP</sequence>
<reference evidence="4 5" key="1">
    <citation type="journal article" date="2016" name="Genome Announc.">
        <title>First Complete Genome Sequence of a Subdivision 6 Acidobacterium Strain.</title>
        <authorList>
            <person name="Huang S."/>
            <person name="Vieira S."/>
            <person name="Bunk B."/>
            <person name="Riedel T."/>
            <person name="Sproer C."/>
            <person name="Overmann J."/>
        </authorList>
    </citation>
    <scope>NUCLEOTIDE SEQUENCE [LARGE SCALE GENOMIC DNA]</scope>
    <source>
        <strain evidence="5">DSM 100886 HEG_-6_39</strain>
    </source>
</reference>
<dbReference type="Pfam" id="PF04909">
    <property type="entry name" value="Amidohydro_2"/>
    <property type="match status" value="1"/>
</dbReference>
<keyword evidence="5" id="KW-1185">Reference proteome</keyword>
<dbReference type="SUPFAM" id="SSF51556">
    <property type="entry name" value="Metallo-dependent hydrolases"/>
    <property type="match status" value="1"/>
</dbReference>
<evidence type="ECO:0000313" key="4">
    <source>
        <dbReference type="EMBL" id="AMY06865.1"/>
    </source>
</evidence>
<reference evidence="5" key="2">
    <citation type="submission" date="2016-04" db="EMBL/GenBank/DDBJ databases">
        <title>First Complete Genome Sequence of a Subdivision 6 Acidobacterium.</title>
        <authorList>
            <person name="Huang S."/>
            <person name="Vieira S."/>
            <person name="Bunk B."/>
            <person name="Riedel T."/>
            <person name="Sproeer C."/>
            <person name="Overmann J."/>
        </authorList>
    </citation>
    <scope>NUCLEOTIDE SEQUENCE [LARGE SCALE GENOMIC DNA]</scope>
    <source>
        <strain evidence="5">DSM 100886 HEG_-6_39</strain>
    </source>
</reference>